<keyword evidence="1" id="KW-0812">Transmembrane</keyword>
<proteinExistence type="inferred from homology"/>
<dbReference type="InterPro" id="IPR003744">
    <property type="entry name" value="YhhQ"/>
</dbReference>
<gene>
    <name evidence="2" type="ordered locus">Cyan10605_0888</name>
</gene>
<dbReference type="EMBL" id="CP003947">
    <property type="protein sequence ID" value="AFZ53018.1"/>
    <property type="molecule type" value="Genomic_DNA"/>
</dbReference>
<evidence type="ECO:0000313" key="2">
    <source>
        <dbReference type="EMBL" id="AFZ53018.1"/>
    </source>
</evidence>
<organism evidence="2 3">
    <name type="scientific">Cyanobacterium aponinum (strain PCC 10605)</name>
    <dbReference type="NCBI Taxonomy" id="755178"/>
    <lineage>
        <taxon>Bacteria</taxon>
        <taxon>Bacillati</taxon>
        <taxon>Cyanobacteriota</taxon>
        <taxon>Cyanophyceae</taxon>
        <taxon>Oscillatoriophycideae</taxon>
        <taxon>Chroococcales</taxon>
        <taxon>Geminocystaceae</taxon>
        <taxon>Cyanobacterium</taxon>
    </lineage>
</organism>
<dbReference type="GO" id="GO:0005886">
    <property type="term" value="C:plasma membrane"/>
    <property type="evidence" value="ECO:0007669"/>
    <property type="project" value="UniProtKB-SubCell"/>
</dbReference>
<dbReference type="PATRIC" id="fig|755178.3.peg.933"/>
<feature type="transmembrane region" description="Helical" evidence="1">
    <location>
        <begin position="52"/>
        <end position="72"/>
    </location>
</feature>
<keyword evidence="1" id="KW-0813">Transport</keyword>
<dbReference type="Proteomes" id="UP000010480">
    <property type="component" value="Chromosome"/>
</dbReference>
<dbReference type="HOGENOM" id="CLU_075503_0_0_3"/>
<feature type="transmembrane region" description="Helical" evidence="1">
    <location>
        <begin position="228"/>
        <end position="254"/>
    </location>
</feature>
<dbReference type="KEGG" id="can:Cyan10605_0888"/>
<keyword evidence="1" id="KW-1003">Cell membrane</keyword>
<dbReference type="GO" id="GO:0022857">
    <property type="term" value="F:transmembrane transporter activity"/>
    <property type="evidence" value="ECO:0007669"/>
    <property type="project" value="UniProtKB-UniRule"/>
</dbReference>
<dbReference type="STRING" id="755178.Cyan10605_0888"/>
<feature type="transmembrane region" description="Helical" evidence="1">
    <location>
        <begin position="200"/>
        <end position="222"/>
    </location>
</feature>
<protein>
    <recommendedName>
        <fullName evidence="1">Probable queuosine precursor transporter</fullName>
        <shortName evidence="1">Q precursor transporter</shortName>
    </recommendedName>
</protein>
<name>K9Z3Q6_CYAAP</name>
<dbReference type="NCBIfam" id="TIGR00697">
    <property type="entry name" value="queuosine precursor transporter"/>
    <property type="match status" value="1"/>
</dbReference>
<dbReference type="PANTHER" id="PTHR34300:SF2">
    <property type="entry name" value="QUEUOSINE PRECURSOR TRANSPORTER-RELATED"/>
    <property type="match status" value="1"/>
</dbReference>
<feature type="transmembrane region" description="Helical" evidence="1">
    <location>
        <begin position="84"/>
        <end position="104"/>
    </location>
</feature>
<evidence type="ECO:0000256" key="1">
    <source>
        <dbReference type="HAMAP-Rule" id="MF_02088"/>
    </source>
</evidence>
<keyword evidence="3" id="KW-1185">Reference proteome</keyword>
<comment type="subcellular location">
    <subcellularLocation>
        <location evidence="1">Cell inner membrane</location>
        <topology evidence="1">Multi-pass membrane protein</topology>
    </subcellularLocation>
</comment>
<dbReference type="AlphaFoldDB" id="K9Z3Q6"/>
<reference evidence="3" key="1">
    <citation type="journal article" date="2013" name="Proc. Natl. Acad. Sci. U.S.A.">
        <title>Improving the coverage of the cyanobacterial phylum using diversity-driven genome sequencing.</title>
        <authorList>
            <person name="Shih P.M."/>
            <person name="Wu D."/>
            <person name="Latifi A."/>
            <person name="Axen S.D."/>
            <person name="Fewer D.P."/>
            <person name="Talla E."/>
            <person name="Calteau A."/>
            <person name="Cai F."/>
            <person name="Tandeau de Marsac N."/>
            <person name="Rippka R."/>
            <person name="Herdman M."/>
            <person name="Sivonen K."/>
            <person name="Coursin T."/>
            <person name="Laurent T."/>
            <person name="Goodwin L."/>
            <person name="Nolan M."/>
            <person name="Davenport K.W."/>
            <person name="Han C.S."/>
            <person name="Rubin E.M."/>
            <person name="Eisen J.A."/>
            <person name="Woyke T."/>
            <person name="Gugger M."/>
            <person name="Kerfeld C.A."/>
        </authorList>
    </citation>
    <scope>NUCLEOTIDE SEQUENCE [LARGE SCALE GENOMIC DNA]</scope>
    <source>
        <strain evidence="3">PCC 10605</strain>
    </source>
</reference>
<comment type="function">
    <text evidence="1">Involved in the import of queuosine (Q) precursors, required for Q precursor salvage.</text>
</comment>
<dbReference type="HAMAP" id="MF_02088">
    <property type="entry name" value="Q_prec_transport"/>
    <property type="match status" value="1"/>
</dbReference>
<dbReference type="Pfam" id="PF02592">
    <property type="entry name" value="Vut_1"/>
    <property type="match status" value="1"/>
</dbReference>
<keyword evidence="1" id="KW-0472">Membrane</keyword>
<feature type="transmembrane region" description="Helical" evidence="1">
    <location>
        <begin position="154"/>
        <end position="179"/>
    </location>
</feature>
<keyword evidence="1" id="KW-0997">Cell inner membrane</keyword>
<dbReference type="PANTHER" id="PTHR34300">
    <property type="entry name" value="QUEUOSINE PRECURSOR TRANSPORTER-RELATED"/>
    <property type="match status" value="1"/>
</dbReference>
<sequence>MVEGLGVRASHSNEFDCFMLLIFNKSVKKLKRRKLIKSIFQMKQNFSSHQETIFLILSAIFIGCLICSNLIIQKFFTANIFSLNFELSVGIIPYPITFLCTDLISEIYGKNKANQVVIAGFISSLFILLIMTIANTVEAVSWSPISQETFNQVFGLFTPAVIASLLAYLVAQFVDIRMFHFWKNLTEGKHLWLRNNGSTIVSQLIDTSLVLFVLCIFGVIAWDKFSDLFLNGFTFKLLFALADTPFFYLGVWLIQPKLVQE</sequence>
<keyword evidence="1" id="KW-1133">Transmembrane helix</keyword>
<dbReference type="eggNOG" id="COG1738">
    <property type="taxonomic scope" value="Bacteria"/>
</dbReference>
<evidence type="ECO:0000313" key="3">
    <source>
        <dbReference type="Proteomes" id="UP000010480"/>
    </source>
</evidence>
<comment type="similarity">
    <text evidence="1">Belongs to the vitamin uptake transporter (VUT/ECF) (TC 2.A.88) family. Q precursor transporter subfamily.</text>
</comment>
<accession>K9Z3Q6</accession>
<feature type="transmembrane region" description="Helical" evidence="1">
    <location>
        <begin position="116"/>
        <end position="134"/>
    </location>
</feature>